<evidence type="ECO:0000259" key="10">
    <source>
        <dbReference type="PROSITE" id="PS50089"/>
    </source>
</evidence>
<dbReference type="InterPro" id="IPR047153">
    <property type="entry name" value="TRIM45/56/19-like"/>
</dbReference>
<reference evidence="11" key="2">
    <citation type="submission" date="2024-06" db="UniProtKB">
        <authorList>
            <consortium name="EnsemblMetazoa"/>
        </authorList>
    </citation>
    <scope>IDENTIFICATION</scope>
</reference>
<keyword evidence="1" id="KW-0597">Phosphoprotein</keyword>
<feature type="domain" description="RING-type" evidence="10">
    <location>
        <begin position="22"/>
        <end position="62"/>
    </location>
</feature>
<dbReference type="Gene3D" id="2.120.10.30">
    <property type="entry name" value="TolB, C-terminal domain"/>
    <property type="match status" value="2"/>
</dbReference>
<keyword evidence="12" id="KW-1185">Reference proteome</keyword>
<dbReference type="InterPro" id="IPR013083">
    <property type="entry name" value="Znf_RING/FYVE/PHD"/>
</dbReference>
<evidence type="ECO:0000256" key="1">
    <source>
        <dbReference type="ARBA" id="ARBA00022553"/>
    </source>
</evidence>
<reference evidence="12" key="1">
    <citation type="journal article" date="2010" name="Nature">
        <title>The Amphimedon queenslandica genome and the evolution of animal complexity.</title>
        <authorList>
            <person name="Srivastava M."/>
            <person name="Simakov O."/>
            <person name="Chapman J."/>
            <person name="Fahey B."/>
            <person name="Gauthier M.E."/>
            <person name="Mitros T."/>
            <person name="Richards G.S."/>
            <person name="Conaco C."/>
            <person name="Dacre M."/>
            <person name="Hellsten U."/>
            <person name="Larroux C."/>
            <person name="Putnam N.H."/>
            <person name="Stanke M."/>
            <person name="Adamska M."/>
            <person name="Darling A."/>
            <person name="Degnan S.M."/>
            <person name="Oakley T.H."/>
            <person name="Plachetzki D.C."/>
            <person name="Zhai Y."/>
            <person name="Adamski M."/>
            <person name="Calcino A."/>
            <person name="Cummins S.F."/>
            <person name="Goodstein D.M."/>
            <person name="Harris C."/>
            <person name="Jackson D.J."/>
            <person name="Leys S.P."/>
            <person name="Shu S."/>
            <person name="Woodcroft B.J."/>
            <person name="Vervoort M."/>
            <person name="Kosik K.S."/>
            <person name="Manning G."/>
            <person name="Degnan B.M."/>
            <person name="Rokhsar D.S."/>
        </authorList>
    </citation>
    <scope>NUCLEOTIDE SEQUENCE [LARGE SCALE GENOMIC DNA]</scope>
</reference>
<dbReference type="GeneID" id="105314815"/>
<proteinExistence type="predicted"/>
<dbReference type="CDD" id="cd05819">
    <property type="entry name" value="NHL"/>
    <property type="match status" value="1"/>
</dbReference>
<dbReference type="SMART" id="SM00184">
    <property type="entry name" value="RING"/>
    <property type="match status" value="1"/>
</dbReference>
<protein>
    <recommendedName>
        <fullName evidence="10">RING-type domain-containing protein</fullName>
    </recommendedName>
</protein>
<dbReference type="InterPro" id="IPR003649">
    <property type="entry name" value="Bbox_C"/>
</dbReference>
<dbReference type="InterPro" id="IPR001258">
    <property type="entry name" value="NHL_repeat"/>
</dbReference>
<dbReference type="SUPFAM" id="SSF63829">
    <property type="entry name" value="Calcium-dependent phosphotriesterase"/>
    <property type="match status" value="1"/>
</dbReference>
<accession>A0AAN0IRT5</accession>
<feature type="repeat" description="NHL" evidence="8">
    <location>
        <begin position="646"/>
        <end position="685"/>
    </location>
</feature>
<dbReference type="RefSeq" id="XP_011407495.2">
    <property type="nucleotide sequence ID" value="XM_011409193.2"/>
</dbReference>
<dbReference type="Pfam" id="PF01436">
    <property type="entry name" value="NHL"/>
    <property type="match status" value="3"/>
</dbReference>
<evidence type="ECO:0000256" key="9">
    <source>
        <dbReference type="SAM" id="Coils"/>
    </source>
</evidence>
<keyword evidence="5" id="KW-0833">Ubl conjugation pathway</keyword>
<keyword evidence="9" id="KW-0175">Coiled coil</keyword>
<evidence type="ECO:0000256" key="2">
    <source>
        <dbReference type="ARBA" id="ARBA00022723"/>
    </source>
</evidence>
<dbReference type="SMART" id="SM00502">
    <property type="entry name" value="BBC"/>
    <property type="match status" value="1"/>
</dbReference>
<dbReference type="KEGG" id="aqu:105314815"/>
<dbReference type="PANTHER" id="PTHR25462:SF296">
    <property type="entry name" value="MEIOTIC P26, ISOFORM F"/>
    <property type="match status" value="1"/>
</dbReference>
<sequence>MASDELLGSSLITSSLKGMLECSVCLNKYKDPRILPCHHVFCKTCIDGLKVQENGLKCPTCSSTCREMASLDGIMNRSFPPAFHINNLLDLRLDEQEQEVLDLSCPVDKKPLDFFCEKCLDLICKDCVPRSHQGHVCKSVTEAIPKQKSVLQSHSEQVKEEEVFIQSKVEALKERERIVFEQKATVKAEIRTKARELIRMIKSSEEDLIAKVDEIVQSKLDPLKEKRQFLEGMQSKMRNLQEQVSKCLNSGGKQGVLNMAKELIPKMEEVKSSVDKTKMNPTEVADLTFIQDPKCMEAARHLGDLSATFNDQCNVEVISVSCFDNKRPQVFVTVSIKYATRPAYAIAPCLSIICLIQPPQVAESIKGEISLGDVPNQYVIRFRPNRNGVHKLCLKINEILAEKKPIVVPFNPVFIKRIAPTACIKSDLMSKPIGLTMSKDKIIVLTDYNKLIILDKNGNNPKVYKQTTNGHRFSFTRDAAVTPDGCLLMTDEYSILKVSMDGKLLKDIGCKGSGKEQFNNPFGITIDENTGKVYVADLENHRIQVLNRDYSFSHFLGLKGKALGYFEQPNGTALDSQGNVFVTDTFNHRIQKFSQSGEYISYFGSKGPNPGQLKLPEKIVINNDYIYVTEHLNARISVFTTEGIFVQCFGNQSSEGGLVWPRGLTFDEDGSLYVCDFKSHCIFKY</sequence>
<dbReference type="Pfam" id="PF00643">
    <property type="entry name" value="zf-B_box"/>
    <property type="match status" value="1"/>
</dbReference>
<feature type="coiled-coil region" evidence="9">
    <location>
        <begin position="187"/>
        <end position="250"/>
    </location>
</feature>
<evidence type="ECO:0000313" key="12">
    <source>
        <dbReference type="Proteomes" id="UP000007879"/>
    </source>
</evidence>
<evidence type="ECO:0000313" key="11">
    <source>
        <dbReference type="EnsemblMetazoa" id="XP_011407495.2"/>
    </source>
</evidence>
<dbReference type="InterPro" id="IPR017907">
    <property type="entry name" value="Znf_RING_CS"/>
</dbReference>
<dbReference type="PROSITE" id="PS00518">
    <property type="entry name" value="ZF_RING_1"/>
    <property type="match status" value="1"/>
</dbReference>
<evidence type="ECO:0000256" key="5">
    <source>
        <dbReference type="ARBA" id="ARBA00022786"/>
    </source>
</evidence>
<dbReference type="InterPro" id="IPR011042">
    <property type="entry name" value="6-blade_b-propeller_TolB-like"/>
</dbReference>
<dbReference type="InterPro" id="IPR000315">
    <property type="entry name" value="Znf_B-box"/>
</dbReference>
<name>A0AAN0IRT5_AMPQE</name>
<feature type="repeat" description="NHL" evidence="8">
    <location>
        <begin position="505"/>
        <end position="549"/>
    </location>
</feature>
<evidence type="ECO:0000256" key="6">
    <source>
        <dbReference type="ARBA" id="ARBA00022833"/>
    </source>
</evidence>
<keyword evidence="6" id="KW-0862">Zinc</keyword>
<keyword evidence="3" id="KW-0677">Repeat</keyword>
<dbReference type="SUPFAM" id="SSF57850">
    <property type="entry name" value="RING/U-box"/>
    <property type="match status" value="1"/>
</dbReference>
<dbReference type="Gene3D" id="3.30.40.10">
    <property type="entry name" value="Zinc/RING finger domain, C3HC4 (zinc finger)"/>
    <property type="match status" value="1"/>
</dbReference>
<dbReference type="PANTHER" id="PTHR25462">
    <property type="entry name" value="BONUS, ISOFORM C-RELATED"/>
    <property type="match status" value="1"/>
</dbReference>
<dbReference type="AlphaFoldDB" id="A0AAN0IRT5"/>
<evidence type="ECO:0000256" key="3">
    <source>
        <dbReference type="ARBA" id="ARBA00022737"/>
    </source>
</evidence>
<keyword evidence="4 7" id="KW-0863">Zinc-finger</keyword>
<dbReference type="EnsemblMetazoa" id="XM_011409193.2">
    <property type="protein sequence ID" value="XP_011407495.2"/>
    <property type="gene ID" value="LOC105314815"/>
</dbReference>
<dbReference type="SUPFAM" id="SSF57845">
    <property type="entry name" value="B-box zinc-binding domain"/>
    <property type="match status" value="1"/>
</dbReference>
<dbReference type="InterPro" id="IPR027370">
    <property type="entry name" value="Znf-RING_euk"/>
</dbReference>
<dbReference type="PROSITE" id="PS51125">
    <property type="entry name" value="NHL"/>
    <property type="match status" value="3"/>
</dbReference>
<evidence type="ECO:0000256" key="4">
    <source>
        <dbReference type="ARBA" id="ARBA00022771"/>
    </source>
</evidence>
<keyword evidence="2" id="KW-0479">Metal-binding</keyword>
<dbReference type="PROSITE" id="PS50089">
    <property type="entry name" value="ZF_RING_2"/>
    <property type="match status" value="1"/>
</dbReference>
<dbReference type="GO" id="GO:0008270">
    <property type="term" value="F:zinc ion binding"/>
    <property type="evidence" value="ECO:0007669"/>
    <property type="project" value="UniProtKB-KW"/>
</dbReference>
<organism evidence="11 12">
    <name type="scientific">Amphimedon queenslandica</name>
    <name type="common">Sponge</name>
    <dbReference type="NCBI Taxonomy" id="400682"/>
    <lineage>
        <taxon>Eukaryota</taxon>
        <taxon>Metazoa</taxon>
        <taxon>Porifera</taxon>
        <taxon>Demospongiae</taxon>
        <taxon>Heteroscleromorpha</taxon>
        <taxon>Haplosclerida</taxon>
        <taxon>Niphatidae</taxon>
        <taxon>Amphimedon</taxon>
    </lineage>
</organism>
<feature type="repeat" description="NHL" evidence="8">
    <location>
        <begin position="553"/>
        <end position="596"/>
    </location>
</feature>
<dbReference type="Proteomes" id="UP000007879">
    <property type="component" value="Unassembled WGS sequence"/>
</dbReference>
<evidence type="ECO:0000256" key="7">
    <source>
        <dbReference type="PROSITE-ProRule" id="PRU00175"/>
    </source>
</evidence>
<dbReference type="Gene3D" id="3.30.160.60">
    <property type="entry name" value="Classic Zinc Finger"/>
    <property type="match status" value="1"/>
</dbReference>
<dbReference type="InterPro" id="IPR001841">
    <property type="entry name" value="Znf_RING"/>
</dbReference>
<evidence type="ECO:0000256" key="8">
    <source>
        <dbReference type="PROSITE-ProRule" id="PRU00504"/>
    </source>
</evidence>
<dbReference type="Pfam" id="PF13445">
    <property type="entry name" value="zf-RING_UBOX"/>
    <property type="match status" value="1"/>
</dbReference>